<dbReference type="Pfam" id="PF13441">
    <property type="entry name" value="Gly-zipper_YMGG"/>
    <property type="match status" value="1"/>
</dbReference>
<keyword evidence="1" id="KW-0812">Transmembrane</keyword>
<sequence length="100" mass="10156">MTPSLLRTAALGAVCAALTVGCASDRHRHEDGRNAAVGAVGGAVIGAATGGNALTGAVVGAVAGALIGRLMVDGREREVYSDGRGGRYWVDEDGRHRPMR</sequence>
<dbReference type="PROSITE" id="PS51257">
    <property type="entry name" value="PROKAR_LIPOPROTEIN"/>
    <property type="match status" value="1"/>
</dbReference>
<reference evidence="3" key="1">
    <citation type="submission" date="2022-10" db="EMBL/GenBank/DDBJ databases">
        <title>Characterization and whole genome sequencing of a new Roseateles species, isolated from fresh water.</title>
        <authorList>
            <person name="Guliayeva D.Y."/>
            <person name="Akhremchuk A.E."/>
            <person name="Sikolenko M.A."/>
            <person name="Valentovich L.N."/>
            <person name="Sidarenka A.V."/>
        </authorList>
    </citation>
    <scope>NUCLEOTIDE SEQUENCE</scope>
    <source>
        <strain evidence="3">BIM B-1768</strain>
    </source>
</reference>
<feature type="transmembrane region" description="Helical" evidence="1">
    <location>
        <begin position="39"/>
        <end position="67"/>
    </location>
</feature>
<protein>
    <submittedName>
        <fullName evidence="3">Glycine zipper domain-containing protein</fullName>
    </submittedName>
</protein>
<dbReference type="EMBL" id="CP104562">
    <property type="protein sequence ID" value="UXH79664.1"/>
    <property type="molecule type" value="Genomic_DNA"/>
</dbReference>
<dbReference type="RefSeq" id="WP_261759484.1">
    <property type="nucleotide sequence ID" value="NZ_CP104562.2"/>
</dbReference>
<dbReference type="Proteomes" id="UP001064933">
    <property type="component" value="Chromosome"/>
</dbReference>
<keyword evidence="1" id="KW-1133">Transmembrane helix</keyword>
<keyword evidence="1" id="KW-0472">Membrane</keyword>
<organism evidence="3 4">
    <name type="scientific">Roseateles amylovorans</name>
    <dbReference type="NCBI Taxonomy" id="2978473"/>
    <lineage>
        <taxon>Bacteria</taxon>
        <taxon>Pseudomonadati</taxon>
        <taxon>Pseudomonadota</taxon>
        <taxon>Betaproteobacteria</taxon>
        <taxon>Burkholderiales</taxon>
        <taxon>Sphaerotilaceae</taxon>
        <taxon>Roseateles</taxon>
    </lineage>
</organism>
<accession>A0ABY6B362</accession>
<name>A0ABY6B362_9BURK</name>
<evidence type="ECO:0000259" key="2">
    <source>
        <dbReference type="Pfam" id="PF13441"/>
    </source>
</evidence>
<gene>
    <name evidence="3" type="ORF">N4261_07060</name>
</gene>
<proteinExistence type="predicted"/>
<evidence type="ECO:0000256" key="1">
    <source>
        <dbReference type="SAM" id="Phobius"/>
    </source>
</evidence>
<dbReference type="InterPro" id="IPR027367">
    <property type="entry name" value="Gly-zipper_YMGG"/>
</dbReference>
<evidence type="ECO:0000313" key="3">
    <source>
        <dbReference type="EMBL" id="UXH79664.1"/>
    </source>
</evidence>
<keyword evidence="4" id="KW-1185">Reference proteome</keyword>
<feature type="domain" description="YMGG-like Gly-zipper" evidence="2">
    <location>
        <begin position="32"/>
        <end position="68"/>
    </location>
</feature>
<evidence type="ECO:0000313" key="4">
    <source>
        <dbReference type="Proteomes" id="UP001064933"/>
    </source>
</evidence>